<dbReference type="PANTHER" id="PTHR47020:SF1">
    <property type="entry name" value="HILLARIN"/>
    <property type="match status" value="1"/>
</dbReference>
<name>A0ABD3VVM4_SINWO</name>
<feature type="domain" description="KY-like immunoglobulin-like" evidence="1">
    <location>
        <begin position="11"/>
        <end position="127"/>
    </location>
</feature>
<dbReference type="AlphaFoldDB" id="A0ABD3VVM4"/>
<dbReference type="EMBL" id="JBJQND010000010">
    <property type="protein sequence ID" value="KAL3864619.1"/>
    <property type="molecule type" value="Genomic_DNA"/>
</dbReference>
<dbReference type="Proteomes" id="UP001634394">
    <property type="component" value="Unassembled WGS sequence"/>
</dbReference>
<evidence type="ECO:0000313" key="4">
    <source>
        <dbReference type="Proteomes" id="UP001634394"/>
    </source>
</evidence>
<protein>
    <recommendedName>
        <fullName evidence="1">KY-like immunoglobulin-like domain-containing protein</fullName>
    </recommendedName>
</protein>
<accession>A0ABD3VVM4</accession>
<dbReference type="PANTHER" id="PTHR47020">
    <property type="entry name" value="HILLARIN"/>
    <property type="match status" value="1"/>
</dbReference>
<evidence type="ECO:0000313" key="2">
    <source>
        <dbReference type="EMBL" id="KAL3864568.1"/>
    </source>
</evidence>
<proteinExistence type="predicted"/>
<dbReference type="EMBL" id="JBJQND010000010">
    <property type="protein sequence ID" value="KAL3864568.1"/>
    <property type="molecule type" value="Genomic_DNA"/>
</dbReference>
<evidence type="ECO:0000259" key="1">
    <source>
        <dbReference type="Pfam" id="PF23265"/>
    </source>
</evidence>
<comment type="caution">
    <text evidence="2">The sequence shown here is derived from an EMBL/GenBank/DDBJ whole genome shotgun (WGS) entry which is preliminary data.</text>
</comment>
<evidence type="ECO:0000313" key="3">
    <source>
        <dbReference type="EMBL" id="KAL3864619.1"/>
    </source>
</evidence>
<keyword evidence="4" id="KW-1185">Reference proteome</keyword>
<sequence>MSQKPELPSGYLGAQPSFDKLGLSCLSHIDSSFSSDTNQVEIKFKCKNPVKVTNQLICCRTEKEFNEYVFSQSLHGTVSFIVHMPESGFYKLQIFAVDAKDDTKSLPNVYNYLIECKKALNPVFPFPKQYAQWKDGCYLHEPLVLHADGKLTNIQWKVIVPNAKAVAVVADGDWQHFEKKGNHWEANFSLDHLRGKKAKITLNACLGDDDTKFSTLLEYHI</sequence>
<organism evidence="2 4">
    <name type="scientific">Sinanodonta woodiana</name>
    <name type="common">Chinese pond mussel</name>
    <name type="synonym">Anodonta woodiana</name>
    <dbReference type="NCBI Taxonomy" id="1069815"/>
    <lineage>
        <taxon>Eukaryota</taxon>
        <taxon>Metazoa</taxon>
        <taxon>Spiralia</taxon>
        <taxon>Lophotrochozoa</taxon>
        <taxon>Mollusca</taxon>
        <taxon>Bivalvia</taxon>
        <taxon>Autobranchia</taxon>
        <taxon>Heteroconchia</taxon>
        <taxon>Palaeoheterodonta</taxon>
        <taxon>Unionida</taxon>
        <taxon>Unionoidea</taxon>
        <taxon>Unionidae</taxon>
        <taxon>Unioninae</taxon>
        <taxon>Sinanodonta</taxon>
    </lineage>
</organism>
<dbReference type="InterPro" id="IPR056564">
    <property type="entry name" value="Ig-like_KY"/>
</dbReference>
<reference evidence="2 4" key="1">
    <citation type="submission" date="2024-11" db="EMBL/GenBank/DDBJ databases">
        <title>Chromosome-level genome assembly of the freshwater bivalve Anodonta woodiana.</title>
        <authorList>
            <person name="Chen X."/>
        </authorList>
    </citation>
    <scope>NUCLEOTIDE SEQUENCE [LARGE SCALE GENOMIC DNA]</scope>
    <source>
        <strain evidence="2">MN2024</strain>
        <tissue evidence="2">Gills</tissue>
    </source>
</reference>
<gene>
    <name evidence="2" type="ORF">ACJMK2_006234</name>
    <name evidence="3" type="ORF">ACJMK2_006284</name>
</gene>
<dbReference type="InterPro" id="IPR053041">
    <property type="entry name" value="Transglut-like_Superfamily_Mod"/>
</dbReference>
<dbReference type="Pfam" id="PF23265">
    <property type="entry name" value="Ig-like_KY"/>
    <property type="match status" value="1"/>
</dbReference>